<reference evidence="2 3" key="2">
    <citation type="submission" date="2016-08" db="EMBL/GenBank/DDBJ databases">
        <title>Pervasive Adenine N6-methylation of Active Genes in Fungi.</title>
        <authorList>
            <consortium name="DOE Joint Genome Institute"/>
            <person name="Mondo S.J."/>
            <person name="Dannebaum R.O."/>
            <person name="Kuo R.C."/>
            <person name="Labutti K."/>
            <person name="Haridas S."/>
            <person name="Kuo A."/>
            <person name="Salamov A."/>
            <person name="Ahrendt S.R."/>
            <person name="Lipzen A."/>
            <person name="Sullivan W."/>
            <person name="Andreopoulos W.B."/>
            <person name="Clum A."/>
            <person name="Lindquist E."/>
            <person name="Daum C."/>
            <person name="Ramamoorthy G.K."/>
            <person name="Gryganskyi A."/>
            <person name="Culley D."/>
            <person name="Magnuson J.K."/>
            <person name="James T.Y."/>
            <person name="O'Malley M.A."/>
            <person name="Stajich J.E."/>
            <person name="Spatafora J.W."/>
            <person name="Visel A."/>
            <person name="Grigoriev I.V."/>
        </authorList>
    </citation>
    <scope>NUCLEOTIDE SEQUENCE [LARGE SCALE GENOMIC DNA]</scope>
    <source>
        <strain evidence="3">finn</strain>
    </source>
</reference>
<evidence type="ECO:0000313" key="2">
    <source>
        <dbReference type="EMBL" id="ORX46468.1"/>
    </source>
</evidence>
<accession>A0A1Y1V3N0</accession>
<dbReference type="EMBL" id="MCFH01000035">
    <property type="protein sequence ID" value="ORX46468.1"/>
    <property type="molecule type" value="Genomic_DNA"/>
</dbReference>
<dbReference type="OrthoDB" id="2139922at2759"/>
<organism evidence="2 3">
    <name type="scientific">Piromyces finnis</name>
    <dbReference type="NCBI Taxonomy" id="1754191"/>
    <lineage>
        <taxon>Eukaryota</taxon>
        <taxon>Fungi</taxon>
        <taxon>Fungi incertae sedis</taxon>
        <taxon>Chytridiomycota</taxon>
        <taxon>Chytridiomycota incertae sedis</taxon>
        <taxon>Neocallimastigomycetes</taxon>
        <taxon>Neocallimastigales</taxon>
        <taxon>Neocallimastigaceae</taxon>
        <taxon>Piromyces</taxon>
    </lineage>
</organism>
<feature type="transmembrane region" description="Helical" evidence="1">
    <location>
        <begin position="642"/>
        <end position="661"/>
    </location>
</feature>
<keyword evidence="1" id="KW-0812">Transmembrane</keyword>
<gene>
    <name evidence="2" type="ORF">BCR36DRAFT_372299</name>
</gene>
<keyword evidence="3" id="KW-1185">Reference proteome</keyword>
<feature type="transmembrane region" description="Helical" evidence="1">
    <location>
        <begin position="673"/>
        <end position="696"/>
    </location>
</feature>
<feature type="transmembrane region" description="Helical" evidence="1">
    <location>
        <begin position="565"/>
        <end position="583"/>
    </location>
</feature>
<sequence>MIINAEKQRITICMKQPDMPKNFPSDALNNYVEKLNYYFNERTKDNEKLNKYDIGVYFYPYEPVDRNGRSVSSTFMVELGKILPNKNKNNNFDLVVLDDRILLNEIALMESEWVLENIKYSHPTFDLYHDLTKYVNKDDLQFHDPKILSGGLFEEKIYGIPFKYNFDVLYYHNENKYSKEYNDTQLLLEGMKNNTWNKLVELMNNNAQPLNLPFGDDNDLLNFVIEYTSNHYNLTKENDPDFIKLFYNETSVEFYTKLRDLVVSVAKNNDARNSALTTLDEAYEDFIEGKSTFFRGKASHSFIFEKKYPKNEILLSLPPKYQSATTHEYIVANKFSKFDPEILAEVALILTDKDAQLFHAENIGNIPTFDFSKKDSDTYLKAYCDFNSVICDAMDKMEKLYIRDIFKSDTMAPFFEFECFMPIKFKNYFIDNKVDDELRKPFQNLVEFNTDHLGIYGTLSIFMIFGTVILFGIIIFMTFKLREHSYIKVISPLFCNLIIIGCMLNLIKVLKFLPPYSATKVKIFLVLEALGTNLIYIPMFVVAYRIFRIYKTKTFMSNALNNKRLLISVFIAVSIAVIYRIVIVMTNRVYYLAIGTIKMVRIPKGYYSNYKLFSTIYQVYLTIVFIALMMMIIITGSRSRKFGDICYTFVIFITNISDFNVERLIVWLNEENYPLHFFIIIIFDCVLHFICVYFLVGSRIQFLLTNPEFDFNSSDDTQYIALRSKIIGMSIFRKLSSIYFTCNRNNTVRSNNSQQRDEISIESSRIKINNSYNKVENENT</sequence>
<comment type="caution">
    <text evidence="2">The sequence shown here is derived from an EMBL/GenBank/DDBJ whole genome shotgun (WGS) entry which is preliminary data.</text>
</comment>
<proteinExistence type="predicted"/>
<dbReference type="Gene3D" id="3.40.190.10">
    <property type="entry name" value="Periplasmic binding protein-like II"/>
    <property type="match status" value="1"/>
</dbReference>
<feature type="transmembrane region" description="Helical" evidence="1">
    <location>
        <begin position="522"/>
        <end position="544"/>
    </location>
</feature>
<reference evidence="2 3" key="1">
    <citation type="submission" date="2016-08" db="EMBL/GenBank/DDBJ databases">
        <title>Genomes of anaerobic fungi encode conserved fungal cellulosomes for biomass hydrolysis.</title>
        <authorList>
            <consortium name="DOE Joint Genome Institute"/>
            <person name="Haitjema C.H."/>
            <person name="Gilmore S.P."/>
            <person name="Henske J.K."/>
            <person name="Solomon K.V."/>
            <person name="De Groot R."/>
            <person name="Kuo A."/>
            <person name="Mondo S.J."/>
            <person name="Salamov A.A."/>
            <person name="Labutti K."/>
            <person name="Zhao Z."/>
            <person name="Chiniquy J."/>
            <person name="Barry K."/>
            <person name="Brewer H.M."/>
            <person name="Purvine S.O."/>
            <person name="Wright A.T."/>
            <person name="Boxma B."/>
            <person name="Van Alen T."/>
            <person name="Hackstein J.H."/>
            <person name="Baker S.E."/>
            <person name="Grigoriev I.V."/>
            <person name="O'Malley M.A."/>
        </authorList>
    </citation>
    <scope>NUCLEOTIDE SEQUENCE [LARGE SCALE GENOMIC DNA]</scope>
    <source>
        <strain evidence="3">finn</strain>
    </source>
</reference>
<feature type="transmembrane region" description="Helical" evidence="1">
    <location>
        <begin position="489"/>
        <end position="510"/>
    </location>
</feature>
<feature type="transmembrane region" description="Helical" evidence="1">
    <location>
        <begin position="453"/>
        <end position="477"/>
    </location>
</feature>
<evidence type="ECO:0000313" key="3">
    <source>
        <dbReference type="Proteomes" id="UP000193719"/>
    </source>
</evidence>
<dbReference type="AlphaFoldDB" id="A0A1Y1V3N0"/>
<evidence type="ECO:0000256" key="1">
    <source>
        <dbReference type="SAM" id="Phobius"/>
    </source>
</evidence>
<feature type="transmembrane region" description="Helical" evidence="1">
    <location>
        <begin position="616"/>
        <end position="635"/>
    </location>
</feature>
<keyword evidence="1" id="KW-0472">Membrane</keyword>
<protein>
    <recommendedName>
        <fullName evidence="4">G-protein coupled receptors family 3 profile domain-containing protein</fullName>
    </recommendedName>
</protein>
<keyword evidence="1" id="KW-1133">Transmembrane helix</keyword>
<dbReference type="Proteomes" id="UP000193719">
    <property type="component" value="Unassembled WGS sequence"/>
</dbReference>
<evidence type="ECO:0008006" key="4">
    <source>
        <dbReference type="Google" id="ProtNLM"/>
    </source>
</evidence>
<dbReference type="SUPFAM" id="SSF53850">
    <property type="entry name" value="Periplasmic binding protein-like II"/>
    <property type="match status" value="1"/>
</dbReference>
<name>A0A1Y1V3N0_9FUNG</name>